<dbReference type="Proteomes" id="UP001238496">
    <property type="component" value="Unassembled WGS sequence"/>
</dbReference>
<dbReference type="EMBL" id="JAUSUW010000006">
    <property type="protein sequence ID" value="MDQ0421275.1"/>
    <property type="molecule type" value="Genomic_DNA"/>
</dbReference>
<dbReference type="RefSeq" id="WP_307372864.1">
    <property type="nucleotide sequence ID" value="NZ_JAUSUW010000006.1"/>
</dbReference>
<keyword evidence="1" id="KW-1133">Transmembrane helix</keyword>
<feature type="transmembrane region" description="Helical" evidence="1">
    <location>
        <begin position="137"/>
        <end position="154"/>
    </location>
</feature>
<reference evidence="2 3" key="1">
    <citation type="submission" date="2023-07" db="EMBL/GenBank/DDBJ databases">
        <title>Genomic Encyclopedia of Type Strains, Phase IV (KMG-IV): sequencing the most valuable type-strain genomes for metagenomic binning, comparative biology and taxonomic classification.</title>
        <authorList>
            <person name="Goeker M."/>
        </authorList>
    </citation>
    <scope>NUCLEOTIDE SEQUENCE [LARGE SCALE GENOMIC DNA]</scope>
    <source>
        <strain evidence="2 3">DSM 1111</strain>
    </source>
</reference>
<evidence type="ECO:0000256" key="1">
    <source>
        <dbReference type="SAM" id="Phobius"/>
    </source>
</evidence>
<gene>
    <name evidence="2" type="ORF">J2045_002311</name>
</gene>
<protein>
    <submittedName>
        <fullName evidence="2">Uncharacterized protein</fullName>
    </submittedName>
</protein>
<feature type="transmembrane region" description="Helical" evidence="1">
    <location>
        <begin position="405"/>
        <end position="425"/>
    </location>
</feature>
<accession>A0ABU0G7G5</accession>
<evidence type="ECO:0000313" key="3">
    <source>
        <dbReference type="Proteomes" id="UP001238496"/>
    </source>
</evidence>
<sequence length="594" mass="63732">MVENERSATGDAGLRPFVVLAGLLLLMLAFDRLDGSSFFGDIDDDLRLLQLKHLMATGGWYDLSLPMIQSPEIYLSPWSRLIDLPYAAIAAILGPFFGLDLALLVATQVWPPIMLLVFTGLMVRTVQALTSPEAPSVPVWLVLGFVLIFAAGEFSPGRIDHHNGQILAMMMILLGLAREGGRGGRFVGTGAALSLVIGLECLPFVAVALALVAMGYVLRVPFSRQTLAETGASMMLVSLVSGLVFLGPAGMLQTACDAYSAPYLAALCGFGACFWFCALLLPDGATALPRLLALAVSGVLVACGLVLLFPSCLDGPYQMIDPVSRFYWFERIGQEQGLFGFRQMGQATTAVLAMLALLTLIAFFACPCWRQETRRSARHWAAFLFACSSLVTTLILIRYVRFPAALMPVFLPLALMVCAEMLSTAQGRWAKAVVITPLLVLATALVGLHILVPHRPVEEDAVWLMSMDDCRGEDFGDLTGLAPGRVLAPLGIGIPLAAHVPDGVSVMAIPFHRAANGIRLSFTAFAGSDASMRRAAIDEADYIAVCQLPFPVASEEAPLYAALVGGKDWPGLVPLPTAEPGRLRIYRVAHDALK</sequence>
<proteinExistence type="predicted"/>
<feature type="transmembrane region" description="Helical" evidence="1">
    <location>
        <begin position="380"/>
        <end position="399"/>
    </location>
</feature>
<keyword evidence="1" id="KW-0812">Transmembrane</keyword>
<keyword evidence="1" id="KW-0472">Membrane</keyword>
<feature type="transmembrane region" description="Helical" evidence="1">
    <location>
        <begin position="230"/>
        <end position="251"/>
    </location>
</feature>
<organism evidence="2 3">
    <name type="scientific">Peteryoungia aggregata LMG 23059</name>
    <dbReference type="NCBI Taxonomy" id="1368425"/>
    <lineage>
        <taxon>Bacteria</taxon>
        <taxon>Pseudomonadati</taxon>
        <taxon>Pseudomonadota</taxon>
        <taxon>Alphaproteobacteria</taxon>
        <taxon>Hyphomicrobiales</taxon>
        <taxon>Rhizobiaceae</taxon>
        <taxon>Peteryoungia</taxon>
    </lineage>
</organism>
<name>A0ABU0G7G5_9HYPH</name>
<feature type="transmembrane region" description="Helical" evidence="1">
    <location>
        <begin position="12"/>
        <end position="30"/>
    </location>
</feature>
<feature type="transmembrane region" description="Helical" evidence="1">
    <location>
        <begin position="288"/>
        <end position="309"/>
    </location>
</feature>
<feature type="transmembrane region" description="Helical" evidence="1">
    <location>
        <begin position="193"/>
        <end position="218"/>
    </location>
</feature>
<feature type="transmembrane region" description="Helical" evidence="1">
    <location>
        <begin position="263"/>
        <end position="281"/>
    </location>
</feature>
<feature type="transmembrane region" description="Helical" evidence="1">
    <location>
        <begin position="432"/>
        <end position="452"/>
    </location>
</feature>
<feature type="transmembrane region" description="Helical" evidence="1">
    <location>
        <begin position="347"/>
        <end position="368"/>
    </location>
</feature>
<keyword evidence="3" id="KW-1185">Reference proteome</keyword>
<evidence type="ECO:0000313" key="2">
    <source>
        <dbReference type="EMBL" id="MDQ0421275.1"/>
    </source>
</evidence>
<comment type="caution">
    <text evidence="2">The sequence shown here is derived from an EMBL/GenBank/DDBJ whole genome shotgun (WGS) entry which is preliminary data.</text>
</comment>